<sequence length="368" mass="41587">MIKLFRTSLAIIFLILMCVVFSACFDSLKNNTEVPFVVLNDDAGSFKADIYYWNVINNKIKETNENLYKIPQKIITNKESYTIFPIMWDGQKHAVLPSYLEASDKFKNIVEKADFYFEPKTIWGQDVKLVKSDEENRYKLTLIDDGKTDEKEITIPLHTFKGEDGKNHEATKCGTVTSVVKTSYGAAMLYPCFTLGGGKLFILKYDKTTESIKWQEVGPVKGNELSPSFPPLANHTATIGDNFIVRTLTNPIKVDAEKVEFKKMNIISDLQKKYAPETLNGEFPEYIDILGSYNDILLIGIPVHKAEGTELYIFAVKDDKLIGIMHRTINDIEIIDTAGNVVSKYNVPKAKTLIGENDVYFPNVNGMD</sequence>
<dbReference type="EMBL" id="CP016893">
    <property type="protein sequence ID" value="AST57660.1"/>
    <property type="molecule type" value="Genomic_DNA"/>
</dbReference>
<proteinExistence type="predicted"/>
<name>A0A223HYV7_THETR</name>
<gene>
    <name evidence="1" type="ORF">Thert_01650</name>
</gene>
<evidence type="ECO:0000313" key="2">
    <source>
        <dbReference type="Proteomes" id="UP000214975"/>
    </source>
</evidence>
<dbReference type="RefSeq" id="WP_094397332.1">
    <property type="nucleotide sequence ID" value="NZ_CP016893.1"/>
</dbReference>
<organism evidence="1 2">
    <name type="scientific">Thermoanaerobacterium thermosaccharolyticum</name>
    <name type="common">Clostridium thermosaccharolyticum</name>
    <dbReference type="NCBI Taxonomy" id="1517"/>
    <lineage>
        <taxon>Bacteria</taxon>
        <taxon>Bacillati</taxon>
        <taxon>Bacillota</taxon>
        <taxon>Clostridia</taxon>
        <taxon>Thermoanaerobacterales</taxon>
        <taxon>Thermoanaerobacteraceae</taxon>
        <taxon>Thermoanaerobacterium</taxon>
    </lineage>
</organism>
<dbReference type="PROSITE" id="PS51257">
    <property type="entry name" value="PROKAR_LIPOPROTEIN"/>
    <property type="match status" value="1"/>
</dbReference>
<dbReference type="Proteomes" id="UP000214975">
    <property type="component" value="Chromosome"/>
</dbReference>
<accession>A0A223HYV7</accession>
<reference evidence="1 2" key="1">
    <citation type="submission" date="2016-08" db="EMBL/GenBank/DDBJ databases">
        <title>A novel genetic cassette of butanologenic Thermoanaerobacterium thermosaccharolyticum that directly convert cellulose to butanol.</title>
        <authorList>
            <person name="Li T."/>
            <person name="He J."/>
        </authorList>
    </citation>
    <scope>NUCLEOTIDE SEQUENCE [LARGE SCALE GENOMIC DNA]</scope>
    <source>
        <strain evidence="1 2">TG57</strain>
    </source>
</reference>
<protein>
    <submittedName>
        <fullName evidence="1">Uncharacterized protein</fullName>
    </submittedName>
</protein>
<dbReference type="AlphaFoldDB" id="A0A223HYV7"/>
<evidence type="ECO:0000313" key="1">
    <source>
        <dbReference type="EMBL" id="AST57660.1"/>
    </source>
</evidence>